<dbReference type="Proteomes" id="UP001358586">
    <property type="component" value="Chromosome 7"/>
</dbReference>
<protein>
    <recommendedName>
        <fullName evidence="4">Josephin-like protein</fullName>
    </recommendedName>
</protein>
<evidence type="ECO:0008006" key="4">
    <source>
        <dbReference type="Google" id="ProtNLM"/>
    </source>
</evidence>
<dbReference type="PANTHER" id="PTHR34355:SF7">
    <property type="entry name" value="JOSEPHIN PROTEIN-LIKE PROTEIN"/>
    <property type="match status" value="1"/>
</dbReference>
<dbReference type="PANTHER" id="PTHR34355">
    <property type="entry name" value="JOSEPHIN-LIKE PROTEIN"/>
    <property type="match status" value="1"/>
</dbReference>
<gene>
    <name evidence="2" type="ORF">PVK06_023307</name>
</gene>
<keyword evidence="3" id="KW-1185">Reference proteome</keyword>
<sequence>MSTKVSQKTGNKATGSTIIHKSNTSAAGNKGVPRSRSYGFMRCKTSKFSPVRFLKHLGGKLARGLHVVSMKIRPSPKVSSSSGRSKPFVTPVDSHRTAAIEDCIEFINSSASLPRSNSVSANPHCLSL</sequence>
<evidence type="ECO:0000313" key="3">
    <source>
        <dbReference type="Proteomes" id="UP001358586"/>
    </source>
</evidence>
<dbReference type="EMBL" id="JARKNE010000007">
    <property type="protein sequence ID" value="KAK5818372.1"/>
    <property type="molecule type" value="Genomic_DNA"/>
</dbReference>
<reference evidence="2 3" key="1">
    <citation type="submission" date="2023-03" db="EMBL/GenBank/DDBJ databases">
        <title>WGS of Gossypium arboreum.</title>
        <authorList>
            <person name="Yu D."/>
        </authorList>
    </citation>
    <scope>NUCLEOTIDE SEQUENCE [LARGE SCALE GENOMIC DNA]</scope>
    <source>
        <tissue evidence="2">Leaf</tissue>
    </source>
</reference>
<evidence type="ECO:0000313" key="2">
    <source>
        <dbReference type="EMBL" id="KAK5818372.1"/>
    </source>
</evidence>
<comment type="caution">
    <text evidence="2">The sequence shown here is derived from an EMBL/GenBank/DDBJ whole genome shotgun (WGS) entry which is preliminary data.</text>
</comment>
<organism evidence="2 3">
    <name type="scientific">Gossypium arboreum</name>
    <name type="common">Tree cotton</name>
    <name type="synonym">Gossypium nanking</name>
    <dbReference type="NCBI Taxonomy" id="29729"/>
    <lineage>
        <taxon>Eukaryota</taxon>
        <taxon>Viridiplantae</taxon>
        <taxon>Streptophyta</taxon>
        <taxon>Embryophyta</taxon>
        <taxon>Tracheophyta</taxon>
        <taxon>Spermatophyta</taxon>
        <taxon>Magnoliopsida</taxon>
        <taxon>eudicotyledons</taxon>
        <taxon>Gunneridae</taxon>
        <taxon>Pentapetalae</taxon>
        <taxon>rosids</taxon>
        <taxon>malvids</taxon>
        <taxon>Malvales</taxon>
        <taxon>Malvaceae</taxon>
        <taxon>Malvoideae</taxon>
        <taxon>Gossypium</taxon>
    </lineage>
</organism>
<feature type="compositionally biased region" description="Polar residues" evidence="1">
    <location>
        <begin position="1"/>
        <end position="27"/>
    </location>
</feature>
<feature type="region of interest" description="Disordered" evidence="1">
    <location>
        <begin position="1"/>
        <end position="34"/>
    </location>
</feature>
<name>A0ABR0PAY5_GOSAR</name>
<evidence type="ECO:0000256" key="1">
    <source>
        <dbReference type="SAM" id="MobiDB-lite"/>
    </source>
</evidence>
<accession>A0ABR0PAY5</accession>
<proteinExistence type="predicted"/>